<feature type="transmembrane region" description="Helical" evidence="1">
    <location>
        <begin position="159"/>
        <end position="179"/>
    </location>
</feature>
<evidence type="ECO:0000313" key="2">
    <source>
        <dbReference type="EMBL" id="HGI43370.1"/>
    </source>
</evidence>
<dbReference type="Pfam" id="PF06177">
    <property type="entry name" value="QueT"/>
    <property type="match status" value="1"/>
</dbReference>
<reference evidence="2" key="1">
    <citation type="journal article" date="2020" name="mSystems">
        <title>Genome- and Community-Level Interaction Insights into Carbon Utilization and Element Cycling Functions of Hydrothermarchaeota in Hydrothermal Sediment.</title>
        <authorList>
            <person name="Zhou Z."/>
            <person name="Liu Y."/>
            <person name="Xu W."/>
            <person name="Pan J."/>
            <person name="Luo Z.H."/>
            <person name="Li M."/>
        </authorList>
    </citation>
    <scope>NUCLEOTIDE SEQUENCE [LARGE SCALE GENOMIC DNA]</scope>
    <source>
        <strain evidence="2">SpSt-735</strain>
    </source>
</reference>
<feature type="transmembrane region" description="Helical" evidence="1">
    <location>
        <begin position="199"/>
        <end position="217"/>
    </location>
</feature>
<dbReference type="AlphaFoldDB" id="A0A7C4FER8"/>
<sequence length="281" mass="30314">MPKAKTLDIVVVVVGLAIAAFIIYAFYEALRINPENPFEAFVISKAFLGAYFIVYAVGAVIWILGTLVFLIELAGYTPSLRGLRRSGMGVAHWSVIDLALAALSAAVYGALLAATAPLVIFPGFTWLRPANSLAPLFGMFFGIPGCVGVAIGNLIADIVGGYFGVGSIGGFVGNFLIAYLPYKFVRDHSFSTSTSLGEFYLWGVLAQAFVSALYICWWLDFMQWAVGLPVFVTWGIIAPVILSNNIVVNAVLSPILGRILYPLVKGRGLYWKDRVRVGTAT</sequence>
<protein>
    <submittedName>
        <fullName evidence="2">QueT transporter family protein</fullName>
    </submittedName>
</protein>
<feature type="transmembrane region" description="Helical" evidence="1">
    <location>
        <begin position="95"/>
        <end position="121"/>
    </location>
</feature>
<name>A0A7C4FER8_THEPE</name>
<dbReference type="EMBL" id="DTFI01000080">
    <property type="protein sequence ID" value="HGI43370.1"/>
    <property type="molecule type" value="Genomic_DNA"/>
</dbReference>
<proteinExistence type="predicted"/>
<gene>
    <name evidence="2" type="ORF">ENV17_03175</name>
</gene>
<dbReference type="InterPro" id="IPR010387">
    <property type="entry name" value="QueT"/>
</dbReference>
<feature type="transmembrane region" description="Helical" evidence="1">
    <location>
        <begin position="47"/>
        <end position="74"/>
    </location>
</feature>
<keyword evidence="1" id="KW-0472">Membrane</keyword>
<feature type="transmembrane region" description="Helical" evidence="1">
    <location>
        <begin position="7"/>
        <end position="27"/>
    </location>
</feature>
<feature type="transmembrane region" description="Helical" evidence="1">
    <location>
        <begin position="133"/>
        <end position="152"/>
    </location>
</feature>
<evidence type="ECO:0000256" key="1">
    <source>
        <dbReference type="SAM" id="Phobius"/>
    </source>
</evidence>
<keyword evidence="1" id="KW-1133">Transmembrane helix</keyword>
<comment type="caution">
    <text evidence="2">The sequence shown here is derived from an EMBL/GenBank/DDBJ whole genome shotgun (WGS) entry which is preliminary data.</text>
</comment>
<feature type="transmembrane region" description="Helical" evidence="1">
    <location>
        <begin position="224"/>
        <end position="241"/>
    </location>
</feature>
<keyword evidence="1" id="KW-0812">Transmembrane</keyword>
<accession>A0A7C4FER8</accession>
<organism evidence="2">
    <name type="scientific">Thermofilum pendens</name>
    <dbReference type="NCBI Taxonomy" id="2269"/>
    <lineage>
        <taxon>Archaea</taxon>
        <taxon>Thermoproteota</taxon>
        <taxon>Thermoprotei</taxon>
        <taxon>Thermofilales</taxon>
        <taxon>Thermofilaceae</taxon>
        <taxon>Thermofilum</taxon>
    </lineage>
</organism>